<reference evidence="3" key="1">
    <citation type="submission" date="2016-10" db="EMBL/GenBank/DDBJ databases">
        <authorList>
            <person name="Varghese N."/>
            <person name="Submissions S."/>
        </authorList>
    </citation>
    <scope>NUCLEOTIDE SEQUENCE [LARGE SCALE GENOMIC DNA]</scope>
    <source>
        <strain evidence="3">IBRC-M 10655</strain>
    </source>
</reference>
<gene>
    <name evidence="2" type="ORF">SAMN05192558_10437</name>
</gene>
<dbReference type="Gene3D" id="3.40.50.300">
    <property type="entry name" value="P-loop containing nucleotide triphosphate hydrolases"/>
    <property type="match status" value="1"/>
</dbReference>
<dbReference type="PRINTS" id="PR00364">
    <property type="entry name" value="DISEASERSIST"/>
</dbReference>
<dbReference type="Gene3D" id="1.25.40.10">
    <property type="entry name" value="Tetratricopeptide repeat domain"/>
    <property type="match status" value="2"/>
</dbReference>
<dbReference type="PROSITE" id="PS50943">
    <property type="entry name" value="HTH_CROC1"/>
    <property type="match status" value="1"/>
</dbReference>
<dbReference type="InterPro" id="IPR027417">
    <property type="entry name" value="P-loop_NTPase"/>
</dbReference>
<dbReference type="Pfam" id="PF13191">
    <property type="entry name" value="AAA_16"/>
    <property type="match status" value="1"/>
</dbReference>
<evidence type="ECO:0000313" key="2">
    <source>
        <dbReference type="EMBL" id="SDO64018.1"/>
    </source>
</evidence>
<dbReference type="SUPFAM" id="SSF47413">
    <property type="entry name" value="lambda repressor-like DNA-binding domains"/>
    <property type="match status" value="1"/>
</dbReference>
<dbReference type="STRING" id="504798.SAMN05421871_109262"/>
<evidence type="ECO:0000259" key="1">
    <source>
        <dbReference type="PROSITE" id="PS50943"/>
    </source>
</evidence>
<organism evidence="2 3">
    <name type="scientific">Actinokineospora alba</name>
    <dbReference type="NCBI Taxonomy" id="504798"/>
    <lineage>
        <taxon>Bacteria</taxon>
        <taxon>Bacillati</taxon>
        <taxon>Actinomycetota</taxon>
        <taxon>Actinomycetes</taxon>
        <taxon>Pseudonocardiales</taxon>
        <taxon>Pseudonocardiaceae</taxon>
        <taxon>Actinokineospora</taxon>
    </lineage>
</organism>
<dbReference type="Proteomes" id="UP000199651">
    <property type="component" value="Unassembled WGS sequence"/>
</dbReference>
<dbReference type="AlphaFoldDB" id="A0A1H0L715"/>
<keyword evidence="3" id="KW-1185">Reference proteome</keyword>
<dbReference type="SUPFAM" id="SSF52540">
    <property type="entry name" value="P-loop containing nucleoside triphosphate hydrolases"/>
    <property type="match status" value="1"/>
</dbReference>
<evidence type="ECO:0000313" key="3">
    <source>
        <dbReference type="Proteomes" id="UP000199651"/>
    </source>
</evidence>
<dbReference type="InterPro" id="IPR042197">
    <property type="entry name" value="Apaf_helical"/>
</dbReference>
<dbReference type="RefSeq" id="WP_324187119.1">
    <property type="nucleotide sequence ID" value="NZ_FNJB01000004.1"/>
</dbReference>
<dbReference type="InterPro" id="IPR001387">
    <property type="entry name" value="Cro/C1-type_HTH"/>
</dbReference>
<name>A0A1H0L715_9PSEU</name>
<dbReference type="CDD" id="cd00093">
    <property type="entry name" value="HTH_XRE"/>
    <property type="match status" value="1"/>
</dbReference>
<dbReference type="PANTHER" id="PTHR47691:SF3">
    <property type="entry name" value="HTH-TYPE TRANSCRIPTIONAL REGULATOR RV0890C-RELATED"/>
    <property type="match status" value="1"/>
</dbReference>
<dbReference type="GO" id="GO:0003677">
    <property type="term" value="F:DNA binding"/>
    <property type="evidence" value="ECO:0007669"/>
    <property type="project" value="InterPro"/>
</dbReference>
<dbReference type="InterPro" id="IPR041664">
    <property type="entry name" value="AAA_16"/>
</dbReference>
<dbReference type="Gene3D" id="1.10.260.40">
    <property type="entry name" value="lambda repressor-like DNA-binding domains"/>
    <property type="match status" value="1"/>
</dbReference>
<dbReference type="InterPro" id="IPR011990">
    <property type="entry name" value="TPR-like_helical_dom_sf"/>
</dbReference>
<dbReference type="Gene3D" id="1.10.8.430">
    <property type="entry name" value="Helical domain of apoptotic protease-activating factors"/>
    <property type="match status" value="1"/>
</dbReference>
<proteinExistence type="predicted"/>
<sequence length="763" mass="83267">MSGMTSLADSPSGPAFGQVLLRYRTAARLSQSDMARLSGLSVRALRELEHGRASAAQERSAELLASALKLGGDERESFILLAKEGRRRSLRSGNRTMLYALPAAPALVGRERELEQLSRAAETGGVMVVMGPPGVGKTSLAVAAADRLTAQFPDGCLALDLRGVDDHPISAAAALERMLTTLGVPANRIPALEIDRSSLFRTLLRDRRVLVVLDNAADEAQVRPLLSSGERSLTIVTSRRSLAGLEAAHWLTLDVLPAVSSLDLLAEIVGDELVRGEPEAAAEVVRLCSNLPLAVRIVGNRLATRRHWSLAYLVRQLQDERTRLDSLSAGDLQLRSAFEVSLRRLSPGAQLVFRRLALVPGAHFDDDLATIATGVSPAEIDAYLDELVEASLLNVMSAPMRLQFHDLIRLFAGERLAADEPGDVRAQLNEGLCAYILEKTTAAGRLFLSTVSEVPADSPFQSQDAAKEWLDHEATNWLAALRQAAALGWHREVVDCTWTLHNYSHGRESRHRWNEVFEFGVNAARALGDRIAEVDLLTQLGSAYQWGLADSERALSTLRPALALAEEIDYRLGITIANSILGSTLLSLGQIEEGMQRSQRAYEMSTGYDFWVTRFWMTLSLGATLEAFGRFPEALALLSPLLSEAKSRADQTNPEMAAKVTVLALTHIGDCLAGLEHWDEAAQHFHEAAELTVPGQPAYHYHNKAELLLREGTAWRNAGKHQQARTQLSLAIDLFDNTVNRDERERAEAELALLPAEGATSAD</sequence>
<dbReference type="SUPFAM" id="SSF48452">
    <property type="entry name" value="TPR-like"/>
    <property type="match status" value="1"/>
</dbReference>
<dbReference type="InterPro" id="IPR010982">
    <property type="entry name" value="Lambda_DNA-bd_dom_sf"/>
</dbReference>
<feature type="domain" description="HTH cro/C1-type" evidence="1">
    <location>
        <begin position="20"/>
        <end position="75"/>
    </location>
</feature>
<accession>A0A1H0L715</accession>
<dbReference type="EMBL" id="FNJB01000004">
    <property type="protein sequence ID" value="SDO64018.1"/>
    <property type="molecule type" value="Genomic_DNA"/>
</dbReference>
<dbReference type="SMART" id="SM00530">
    <property type="entry name" value="HTH_XRE"/>
    <property type="match status" value="1"/>
</dbReference>
<protein>
    <submittedName>
        <fullName evidence="2">Helix-turn-helix domain-containing protein</fullName>
    </submittedName>
</protein>
<dbReference type="GO" id="GO:0043531">
    <property type="term" value="F:ADP binding"/>
    <property type="evidence" value="ECO:0007669"/>
    <property type="project" value="InterPro"/>
</dbReference>
<dbReference type="PANTHER" id="PTHR47691">
    <property type="entry name" value="REGULATOR-RELATED"/>
    <property type="match status" value="1"/>
</dbReference>
<dbReference type="Pfam" id="PF13560">
    <property type="entry name" value="HTH_31"/>
    <property type="match status" value="1"/>
</dbReference>